<dbReference type="EMBL" id="JAYWLC010000017">
    <property type="protein sequence ID" value="MER5173288.1"/>
    <property type="molecule type" value="Genomic_DNA"/>
</dbReference>
<organism evidence="3 4">
    <name type="scientific">Thioclava kandeliae</name>
    <dbReference type="NCBI Taxonomy" id="3070818"/>
    <lineage>
        <taxon>Bacteria</taxon>
        <taxon>Pseudomonadati</taxon>
        <taxon>Pseudomonadota</taxon>
        <taxon>Alphaproteobacteria</taxon>
        <taxon>Rhodobacterales</taxon>
        <taxon>Paracoccaceae</taxon>
        <taxon>Thioclava</taxon>
    </lineage>
</organism>
<gene>
    <name evidence="3" type="ORF">VSX56_16085</name>
</gene>
<accession>A0ABV1SK62</accession>
<proteinExistence type="predicted"/>
<evidence type="ECO:0000313" key="4">
    <source>
        <dbReference type="Proteomes" id="UP001438953"/>
    </source>
</evidence>
<comment type="caution">
    <text evidence="3">The sequence shown here is derived from an EMBL/GenBank/DDBJ whole genome shotgun (WGS) entry which is preliminary data.</text>
</comment>
<dbReference type="Pfam" id="PF04102">
    <property type="entry name" value="SlyX"/>
    <property type="match status" value="1"/>
</dbReference>
<evidence type="ECO:0000313" key="3">
    <source>
        <dbReference type="EMBL" id="MER5173288.1"/>
    </source>
</evidence>
<protein>
    <submittedName>
        <fullName evidence="3">SlyX family protein</fullName>
    </submittedName>
</protein>
<name>A0ABV1SK62_9RHOB</name>
<reference evidence="3 4" key="1">
    <citation type="submission" date="2024-01" db="EMBL/GenBank/DDBJ databases">
        <authorList>
            <person name="Deng Y."/>
            <person name="Su J."/>
        </authorList>
    </citation>
    <scope>NUCLEOTIDE SEQUENCE [LARGE SCALE GENOMIC DNA]</scope>
    <source>
        <strain evidence="3 4">CPCC 100088</strain>
    </source>
</reference>
<dbReference type="Proteomes" id="UP001438953">
    <property type="component" value="Unassembled WGS sequence"/>
</dbReference>
<keyword evidence="4" id="KW-1185">Reference proteome</keyword>
<reference evidence="3 4" key="2">
    <citation type="submission" date="2024-06" db="EMBL/GenBank/DDBJ databases">
        <title>Thioclava kandeliae sp. nov. from a rhizosphere soil sample of Kandelia candel in a mangrove.</title>
        <authorList>
            <person name="Mu T."/>
        </authorList>
    </citation>
    <scope>NUCLEOTIDE SEQUENCE [LARGE SCALE GENOMIC DNA]</scope>
    <source>
        <strain evidence="3 4">CPCC 100088</strain>
    </source>
</reference>
<dbReference type="InterPro" id="IPR007236">
    <property type="entry name" value="SlyX"/>
</dbReference>
<evidence type="ECO:0000256" key="1">
    <source>
        <dbReference type="SAM" id="Coils"/>
    </source>
</evidence>
<feature type="coiled-coil region" evidence="1">
    <location>
        <begin position="4"/>
        <end position="45"/>
    </location>
</feature>
<keyword evidence="1" id="KW-0175">Coiled coil</keyword>
<sequence>MDRSTELEEKLAHLTRTVEDLSDVVARQDAQITKLERRVSMLLEREAQREYDDSSAIPLADQRPPHW</sequence>
<evidence type="ECO:0000256" key="2">
    <source>
        <dbReference type="SAM" id="MobiDB-lite"/>
    </source>
</evidence>
<feature type="region of interest" description="Disordered" evidence="2">
    <location>
        <begin position="47"/>
        <end position="67"/>
    </location>
</feature>
<dbReference type="RefSeq" id="WP_339114409.1">
    <property type="nucleotide sequence ID" value="NZ_JAYWLC010000017.1"/>
</dbReference>